<reference evidence="5" key="1">
    <citation type="submission" date="2016-04" db="EMBL/GenBank/DDBJ databases">
        <authorList>
            <person name="Evans L.H."/>
            <person name="Alamgir A."/>
            <person name="Owens N."/>
            <person name="Weber N.D."/>
            <person name="Virtaneva K."/>
            <person name="Barbian K."/>
            <person name="Babar A."/>
            <person name="Rosenke K."/>
        </authorList>
    </citation>
    <scope>NUCLEOTIDE SEQUENCE [LARGE SCALE GENOMIC DNA]</scope>
    <source>
        <strain evidence="5">CBS 101.48</strain>
    </source>
</reference>
<dbReference type="InterPro" id="IPR042470">
    <property type="entry name" value="RMI1_N_C_sf"/>
</dbReference>
<feature type="compositionally biased region" description="Low complexity" evidence="3">
    <location>
        <begin position="373"/>
        <end position="392"/>
    </location>
</feature>
<evidence type="ECO:0000256" key="2">
    <source>
        <dbReference type="ARBA" id="ARBA00018987"/>
    </source>
</evidence>
<dbReference type="PANTHER" id="PTHR14790:SF15">
    <property type="entry name" value="RECQ-MEDIATED GENOME INSTABILITY PROTEIN 1"/>
    <property type="match status" value="1"/>
</dbReference>
<feature type="compositionally biased region" description="Polar residues" evidence="3">
    <location>
        <begin position="393"/>
        <end position="408"/>
    </location>
</feature>
<dbReference type="InParanoid" id="A0A163K350"/>
<dbReference type="GO" id="GO:0000712">
    <property type="term" value="P:resolution of meiotic recombination intermediates"/>
    <property type="evidence" value="ECO:0007669"/>
    <property type="project" value="TreeGrafter"/>
</dbReference>
<evidence type="ECO:0000256" key="1">
    <source>
        <dbReference type="ARBA" id="ARBA00006395"/>
    </source>
</evidence>
<feature type="region of interest" description="Disordered" evidence="3">
    <location>
        <begin position="329"/>
        <end position="411"/>
    </location>
</feature>
<dbReference type="Gene3D" id="2.40.50.770">
    <property type="entry name" value="RecQ-mediated genome instability protein Rmi1, C-terminal domain"/>
    <property type="match status" value="1"/>
</dbReference>
<organism evidence="5">
    <name type="scientific">Absidia glauca</name>
    <name type="common">Pin mould</name>
    <dbReference type="NCBI Taxonomy" id="4829"/>
    <lineage>
        <taxon>Eukaryota</taxon>
        <taxon>Fungi</taxon>
        <taxon>Fungi incertae sedis</taxon>
        <taxon>Mucoromycota</taxon>
        <taxon>Mucoromycotina</taxon>
        <taxon>Mucoromycetes</taxon>
        <taxon>Mucorales</taxon>
        <taxon>Cunninghamellaceae</taxon>
        <taxon>Absidia</taxon>
    </lineage>
</organism>
<proteinExistence type="inferred from homology"/>
<comment type="similarity">
    <text evidence="1">Belongs to the RMI1 family.</text>
</comment>
<keyword evidence="6" id="KW-1185">Reference proteome</keyword>
<feature type="compositionally biased region" description="Low complexity" evidence="3">
    <location>
        <begin position="337"/>
        <end position="352"/>
    </location>
</feature>
<evidence type="ECO:0000313" key="5">
    <source>
        <dbReference type="EMBL" id="SAM08026.1"/>
    </source>
</evidence>
<gene>
    <name evidence="5" type="primary">ABSGL_13684.1 scaffold 14267</name>
</gene>
<dbReference type="PANTHER" id="PTHR14790">
    <property type="entry name" value="RECQ-MEDIATED GENOME INSTABILITY PROTEIN 1 RMI1"/>
    <property type="match status" value="1"/>
</dbReference>
<evidence type="ECO:0000256" key="3">
    <source>
        <dbReference type="SAM" id="MobiDB-lite"/>
    </source>
</evidence>
<dbReference type="GO" id="GO:0031422">
    <property type="term" value="C:RecQ family helicase-topoisomerase III complex"/>
    <property type="evidence" value="ECO:0007669"/>
    <property type="project" value="TreeGrafter"/>
</dbReference>
<dbReference type="InterPro" id="IPR013894">
    <property type="entry name" value="RMI1_OB"/>
</dbReference>
<evidence type="ECO:0000313" key="6">
    <source>
        <dbReference type="Proteomes" id="UP000078561"/>
    </source>
</evidence>
<dbReference type="Pfam" id="PF08585">
    <property type="entry name" value="RMI1_N_C"/>
    <property type="match status" value="1"/>
</dbReference>
<sequence length="728" mass="80066">MPIKWNEDLIGTDYNIITQFTDSVDHCPDCCVGGPLLSATYVYNQTIQMTCHKGIKILYCKDSPHTIDLLTYPCDETKYTRYILIEKLPTDTSSAAVAGSSSVTSSSSLVANGTQSVASPVISSTSVPSSASQMSVSLLFPMLMILMAHAEVVLDLLKQRHGILLKRTFYDTWYQSQSTNTSTPERLYQSVLTHFLNTDIASSSQPSIQRQGLGKRTITLQLQDTLDTSHSLSTLVEALDKNGPITRGSLKWIMTDGAQDIVVYELNKNTTFGLKTPFGSKIQITSGEYVNGLLLVKPEHIKLLGGQVKALYGDTMENELLRRYTQRLKDQGKAPGSETSVPRSTPVPTSTPIPAYQNRTPSVMPTPTVGRMTINNTSNTSNSTINDIRSNIPLNTTIPTLSSRSGENNDYEFDSLPIDDLTTFDELEQQALDSTFKVPPMTNTPTATTTPTVPPVSHSSSTVNRGIDEPYQHSTALVIGKRRPTLSLSTKPLKKRSNASQSVPPLETTSPHATPSRSSRNIIDLDDSPPPSPATNPPQTSITQHLMSDFDFDDSLNLDDDYSFDDSMTLHASPSPPPQPQLPKILTVPELGKLLRSVDDNSFYGNYDKVSVKVQGCKLRSMKPTKDKGLYLVADLLDVYGNEPPIMASFIYYGIDSLFEGYSIEDLYEMKTRSGEGIPVIRDKVFKPLAIRFLTIEAELEIDLTLTENRESGLVRKGTRFTPMSSAG</sequence>
<feature type="region of interest" description="Disordered" evidence="3">
    <location>
        <begin position="436"/>
        <end position="542"/>
    </location>
</feature>
<dbReference type="GO" id="GO:0000724">
    <property type="term" value="P:double-strand break repair via homologous recombination"/>
    <property type="evidence" value="ECO:0007669"/>
    <property type="project" value="TreeGrafter"/>
</dbReference>
<dbReference type="AlphaFoldDB" id="A0A163K350"/>
<dbReference type="Proteomes" id="UP000078561">
    <property type="component" value="Unassembled WGS sequence"/>
</dbReference>
<evidence type="ECO:0000259" key="4">
    <source>
        <dbReference type="Pfam" id="PF08585"/>
    </source>
</evidence>
<protein>
    <recommendedName>
        <fullName evidence="2">RecQ-mediated genome instability protein 1</fullName>
    </recommendedName>
</protein>
<dbReference type="OrthoDB" id="341511at2759"/>
<accession>A0A163K350</accession>
<dbReference type="GO" id="GO:0016604">
    <property type="term" value="C:nuclear body"/>
    <property type="evidence" value="ECO:0007669"/>
    <property type="project" value="TreeGrafter"/>
</dbReference>
<feature type="compositionally biased region" description="Polar residues" evidence="3">
    <location>
        <begin position="498"/>
        <end position="521"/>
    </location>
</feature>
<dbReference type="STRING" id="4829.A0A163K350"/>
<name>A0A163K350_ABSGL</name>
<feature type="compositionally biased region" description="Low complexity" evidence="3">
    <location>
        <begin position="438"/>
        <end position="463"/>
    </location>
</feature>
<dbReference type="EMBL" id="LT554871">
    <property type="protein sequence ID" value="SAM08026.1"/>
    <property type="molecule type" value="Genomic_DNA"/>
</dbReference>
<feature type="domain" description="RecQ mediated genome instability protein 1 OB-fold" evidence="4">
    <location>
        <begin position="209"/>
        <end position="317"/>
    </location>
</feature>